<name>A0A218MKA4_9VIRU</name>
<proteinExistence type="predicted"/>
<dbReference type="Pfam" id="PF13385">
    <property type="entry name" value="Laminin_G_3"/>
    <property type="match status" value="1"/>
</dbReference>
<dbReference type="InterPro" id="IPR013320">
    <property type="entry name" value="ConA-like_dom_sf"/>
</dbReference>
<accession>A0A218MKA4</accession>
<evidence type="ECO:0000313" key="1">
    <source>
        <dbReference type="EMBL" id="ASE99700.1"/>
    </source>
</evidence>
<reference evidence="1" key="1">
    <citation type="submission" date="2016-10" db="EMBL/GenBank/DDBJ databases">
        <authorList>
            <person name="Varghese N."/>
        </authorList>
    </citation>
    <scope>NUCLEOTIDE SEQUENCE</scope>
</reference>
<dbReference type="SUPFAM" id="SSF49899">
    <property type="entry name" value="Concanavalin A-like lectins/glucanases"/>
    <property type="match status" value="1"/>
</dbReference>
<protein>
    <submittedName>
        <fullName evidence="1">Putative baseplate wedge initiator</fullName>
    </submittedName>
</protein>
<reference evidence="1" key="2">
    <citation type="journal article" date="2017" name="Nat. Commun.">
        <title>Single-virus genomics reveals hidden cosmopolitan and abundant viruses.</title>
        <authorList>
            <person name="Martinez-Hernandez F."/>
            <person name="Fornas O."/>
            <person name="Lluesma Gomez M."/>
            <person name="Bolduc B."/>
            <person name="de la Cruz Pena M.J."/>
            <person name="Martinez J.M."/>
            <person name="Anton J."/>
            <person name="Gasol J.M."/>
            <person name="Rosselli R."/>
            <person name="Rodriguez-Valera F."/>
            <person name="Sullivan M.B."/>
            <person name="Acinas S.G."/>
            <person name="Martinez-Garcia M."/>
        </authorList>
    </citation>
    <scope>NUCLEOTIDE SEQUENCE</scope>
</reference>
<sequence>MASYPSGATADTALFPVVASTTFNNTGTTTNFNLPQSVTIKAETVAVVDGVTQSVDEYTLTNSGATINFATAPSATTLLLKTINIPERLKVNRSVQTPASVDYSNTATVLNNSNTFLVNGNTVSFSTPSGQEVASTDELFVYISGIQQSANSYTFPSVVYGNAGIDIGDNVATQLLLNFDGSDAATSTTDASIYAHPFTFQGDAKLDTAHKKFGTASLQLDGTGDYINTRPTVNEFKLDDDNFTVEFFSNVGGAATAANATMLSRYQDSTNYYVLRHVGANSNVGFVYKSGDTSVELYGGNCNGGVFYHVALSYSKDDTNLRLYVNNVKVAHKAFTTTNNVAGDLEIGRFGSVNQNFTGHIDALRFSDAALYRAAGLQPANTAPTVIGGAPLGSIQDDTLSIRSFSATVETVDRFTSMTDKKPDKGFVIDRTFDVSTFESQSGYEKRRLMSRRPRRSFTLNYTNLSGVEKKAIDDFYIARNGTFESFDFDLTHLNESGTAICKFANPLKVTHVLSAGSNLRDNFFSVSFNLQEVFD</sequence>
<dbReference type="EMBL" id="KY052794">
    <property type="protein sequence ID" value="ASE99700.1"/>
    <property type="molecule type" value="Genomic_DNA"/>
</dbReference>
<organism evidence="1">
    <name type="scientific">uncultured virus</name>
    <dbReference type="NCBI Taxonomy" id="340016"/>
    <lineage>
        <taxon>Viruses</taxon>
        <taxon>environmental samples</taxon>
    </lineage>
</organism>
<dbReference type="Gene3D" id="2.60.120.200">
    <property type="match status" value="1"/>
</dbReference>